<comment type="caution">
    <text evidence="3">The sequence shown here is derived from an EMBL/GenBank/DDBJ whole genome shotgun (WGS) entry which is preliminary data.</text>
</comment>
<name>A0A7C4AJK0_9BACT</name>
<reference evidence="3" key="1">
    <citation type="journal article" date="2020" name="mSystems">
        <title>Genome- and Community-Level Interaction Insights into Carbon Utilization and Element Cycling Functions of Hydrothermarchaeota in Hydrothermal Sediment.</title>
        <authorList>
            <person name="Zhou Z."/>
            <person name="Liu Y."/>
            <person name="Xu W."/>
            <person name="Pan J."/>
            <person name="Luo Z.H."/>
            <person name="Li M."/>
        </authorList>
    </citation>
    <scope>NUCLEOTIDE SEQUENCE [LARGE SCALE GENOMIC DNA]</scope>
    <source>
        <strain evidence="3">SpSt-788</strain>
    </source>
</reference>
<dbReference type="FunFam" id="3.40.1230.10:FF:000001">
    <property type="entry name" value="Adipogenesis-associated, Mth938 domain-containing"/>
    <property type="match status" value="1"/>
</dbReference>
<proteinExistence type="predicted"/>
<dbReference type="PANTHER" id="PTHR15811:SF5">
    <property type="entry name" value="MTH938 DOMAIN-CONTAINING PROTEIN"/>
    <property type="match status" value="1"/>
</dbReference>
<evidence type="ECO:0000256" key="2">
    <source>
        <dbReference type="ARBA" id="ARBA00022490"/>
    </source>
</evidence>
<dbReference type="InterPro" id="IPR036748">
    <property type="entry name" value="MTH938-like_sf"/>
</dbReference>
<evidence type="ECO:0000313" key="3">
    <source>
        <dbReference type="EMBL" id="HGG99614.1"/>
    </source>
</evidence>
<dbReference type="CDD" id="cd05126">
    <property type="entry name" value="Mth938"/>
    <property type="match status" value="1"/>
</dbReference>
<dbReference type="PANTHER" id="PTHR15811">
    <property type="entry name" value="MTH938 DOMAIN-CONTAINING PROTEIN"/>
    <property type="match status" value="1"/>
</dbReference>
<dbReference type="AlphaFoldDB" id="A0A7C4AJK0"/>
<evidence type="ECO:0000256" key="1">
    <source>
        <dbReference type="ARBA" id="ARBA00004496"/>
    </source>
</evidence>
<organism evidence="3">
    <name type="scientific">Thermodesulfovibrio aggregans</name>
    <dbReference type="NCBI Taxonomy" id="86166"/>
    <lineage>
        <taxon>Bacteria</taxon>
        <taxon>Pseudomonadati</taxon>
        <taxon>Nitrospirota</taxon>
        <taxon>Thermodesulfovibrionia</taxon>
        <taxon>Thermodesulfovibrionales</taxon>
        <taxon>Thermodesulfovibrionaceae</taxon>
        <taxon>Thermodesulfovibrio</taxon>
    </lineage>
</organism>
<comment type="subcellular location">
    <subcellularLocation>
        <location evidence="1">Cytoplasm</location>
    </subcellularLocation>
</comment>
<dbReference type="SUPFAM" id="SSF64076">
    <property type="entry name" value="MTH938-like"/>
    <property type="match status" value="1"/>
</dbReference>
<dbReference type="InterPro" id="IPR034096">
    <property type="entry name" value="AAMDC"/>
</dbReference>
<dbReference type="EMBL" id="DTHO01000044">
    <property type="protein sequence ID" value="HGG99614.1"/>
    <property type="molecule type" value="Genomic_DNA"/>
</dbReference>
<dbReference type="Pfam" id="PF04430">
    <property type="entry name" value="DUF498"/>
    <property type="match status" value="1"/>
</dbReference>
<dbReference type="InterPro" id="IPR007523">
    <property type="entry name" value="NDUFAF3/AAMDC"/>
</dbReference>
<gene>
    <name evidence="3" type="ORF">ENV75_04090</name>
</gene>
<keyword evidence="2" id="KW-0963">Cytoplasm</keyword>
<dbReference type="GO" id="GO:0005737">
    <property type="term" value="C:cytoplasm"/>
    <property type="evidence" value="ECO:0007669"/>
    <property type="project" value="UniProtKB-SubCell"/>
</dbReference>
<dbReference type="Gene3D" id="3.40.1230.10">
    <property type="entry name" value="MTH938-like"/>
    <property type="match status" value="1"/>
</dbReference>
<sequence length="114" mass="12838">MKISYYSFGKIIVNGNEYTSDIIVFPDSVYPSWWRKEGHSLCMEDLAEVLKKDINVLIVGTGAYGRMKVPESVINELKKKGIETFVIDTEKAVALFNQFLNEGKKVAGAFHLTC</sequence>
<protein>
    <submittedName>
        <fullName evidence="3">Uncharacterized protein</fullName>
    </submittedName>
</protein>
<accession>A0A7C4AJK0</accession>